<dbReference type="InterPro" id="IPR013057">
    <property type="entry name" value="AA_transpt_TM"/>
</dbReference>
<feature type="domain" description="Amino acid transporter transmembrane" evidence="12">
    <location>
        <begin position="89"/>
        <end position="203"/>
    </location>
</feature>
<evidence type="ECO:0000256" key="2">
    <source>
        <dbReference type="ARBA" id="ARBA00005590"/>
    </source>
</evidence>
<evidence type="ECO:0000256" key="9">
    <source>
        <dbReference type="ARBA" id="ARBA00023294"/>
    </source>
</evidence>
<gene>
    <name evidence="13" type="ORF">M0R45_002626</name>
</gene>
<keyword evidence="4 11" id="KW-0812">Transmembrane</keyword>
<evidence type="ECO:0000256" key="4">
    <source>
        <dbReference type="ARBA" id="ARBA00022692"/>
    </source>
</evidence>
<proteinExistence type="inferred from homology"/>
<evidence type="ECO:0000256" key="6">
    <source>
        <dbReference type="ARBA" id="ARBA00022970"/>
    </source>
</evidence>
<dbReference type="Pfam" id="PF01490">
    <property type="entry name" value="Aa_trans"/>
    <property type="match status" value="1"/>
</dbReference>
<sequence length="213" mass="23789">MSKLPGIRKYLKVLKVSPLKKSLRSSETPKFWSSASDGSVAETEAKWRTPLLIEWNEMPTREIVGGFNELEMEETLLGNILVVNAPRKHYSIKGSTKDRYFGIFNGISIIATTYASGIIPEIQATLAPPVKGKMLKGLCVCYSVIMTTYFSVAISGYWTFGNQAMVTVLSNFMGVEKPLLPTWFLLMTNVFTLVQVLAVTVIAYASYFTELKY</sequence>
<keyword evidence="6" id="KW-0029">Amino-acid transport</keyword>
<dbReference type="EMBL" id="JBEDUW010000065">
    <property type="protein sequence ID" value="KAK9906291.1"/>
    <property type="molecule type" value="Genomic_DNA"/>
</dbReference>
<feature type="transmembrane region" description="Helical" evidence="11">
    <location>
        <begin position="139"/>
        <end position="160"/>
    </location>
</feature>
<evidence type="ECO:0000259" key="12">
    <source>
        <dbReference type="Pfam" id="PF01490"/>
    </source>
</evidence>
<keyword evidence="8 11" id="KW-0472">Membrane</keyword>
<evidence type="ECO:0000256" key="10">
    <source>
        <dbReference type="ARBA" id="ARBA00045588"/>
    </source>
</evidence>
<dbReference type="AlphaFoldDB" id="A0AAW1VPC2"/>
<protein>
    <recommendedName>
        <fullName evidence="12">Amino acid transporter transmembrane domain-containing protein</fullName>
    </recommendedName>
</protein>
<comment type="subcellular location">
    <subcellularLocation>
        <location evidence="1">Endomembrane system</location>
        <topology evidence="1">Multi-pass membrane protein</topology>
    </subcellularLocation>
</comment>
<comment type="similarity">
    <text evidence="2">Belongs to the amino acid/polyamine transporter 2 family. Amino acid/auxin permease (AAAP) (TC 2.A.18.1) subfamily.</text>
</comment>
<keyword evidence="14" id="KW-1185">Reference proteome</keyword>
<name>A0AAW1VPC2_RUBAR</name>
<evidence type="ECO:0000256" key="5">
    <source>
        <dbReference type="ARBA" id="ARBA00022847"/>
    </source>
</evidence>
<accession>A0AAW1VPC2</accession>
<organism evidence="13 14">
    <name type="scientific">Rubus argutus</name>
    <name type="common">Southern blackberry</name>
    <dbReference type="NCBI Taxonomy" id="59490"/>
    <lineage>
        <taxon>Eukaryota</taxon>
        <taxon>Viridiplantae</taxon>
        <taxon>Streptophyta</taxon>
        <taxon>Embryophyta</taxon>
        <taxon>Tracheophyta</taxon>
        <taxon>Spermatophyta</taxon>
        <taxon>Magnoliopsida</taxon>
        <taxon>eudicotyledons</taxon>
        <taxon>Gunneridae</taxon>
        <taxon>Pentapetalae</taxon>
        <taxon>rosids</taxon>
        <taxon>fabids</taxon>
        <taxon>Rosales</taxon>
        <taxon>Rosaceae</taxon>
        <taxon>Rosoideae</taxon>
        <taxon>Rosoideae incertae sedis</taxon>
        <taxon>Rubus</taxon>
    </lineage>
</organism>
<evidence type="ECO:0000256" key="1">
    <source>
        <dbReference type="ARBA" id="ARBA00004127"/>
    </source>
</evidence>
<comment type="function">
    <text evidence="10">Carrier protein involved in proton-driven auxin influx. Mediates the formation of auxin gradient from developing leaves (site of auxin biosynthesis) to tips by contributing to the loading of auxin in vascular tissues and facilitating acropetal (base to tip) auxin transport within inner tissues of the root apex, and basipetal (tip to base) auxin transport within outer tissues of the root apex. May be involved in lateral roots and nodules formation.</text>
</comment>
<evidence type="ECO:0000256" key="8">
    <source>
        <dbReference type="ARBA" id="ARBA00023136"/>
    </source>
</evidence>
<keyword evidence="5" id="KW-0769">Symport</keyword>
<dbReference type="GO" id="GO:0006865">
    <property type="term" value="P:amino acid transport"/>
    <property type="evidence" value="ECO:0007669"/>
    <property type="project" value="UniProtKB-KW"/>
</dbReference>
<evidence type="ECO:0000313" key="14">
    <source>
        <dbReference type="Proteomes" id="UP001457282"/>
    </source>
</evidence>
<keyword evidence="7 11" id="KW-1133">Transmembrane helix</keyword>
<dbReference type="Proteomes" id="UP001457282">
    <property type="component" value="Unassembled WGS sequence"/>
</dbReference>
<evidence type="ECO:0000256" key="7">
    <source>
        <dbReference type="ARBA" id="ARBA00022989"/>
    </source>
</evidence>
<dbReference type="GO" id="GO:0012505">
    <property type="term" value="C:endomembrane system"/>
    <property type="evidence" value="ECO:0007669"/>
    <property type="project" value="UniProtKB-SubCell"/>
</dbReference>
<evidence type="ECO:0000313" key="13">
    <source>
        <dbReference type="EMBL" id="KAK9906291.1"/>
    </source>
</evidence>
<reference evidence="13 14" key="1">
    <citation type="journal article" date="2023" name="G3 (Bethesda)">
        <title>A chromosome-length genome assembly and annotation of blackberry (Rubus argutus, cv. 'Hillquist').</title>
        <authorList>
            <person name="Bruna T."/>
            <person name="Aryal R."/>
            <person name="Dudchenko O."/>
            <person name="Sargent D.J."/>
            <person name="Mead D."/>
            <person name="Buti M."/>
            <person name="Cavallini A."/>
            <person name="Hytonen T."/>
            <person name="Andres J."/>
            <person name="Pham M."/>
            <person name="Weisz D."/>
            <person name="Mascagni F."/>
            <person name="Usai G."/>
            <person name="Natali L."/>
            <person name="Bassil N."/>
            <person name="Fernandez G.E."/>
            <person name="Lomsadze A."/>
            <person name="Armour M."/>
            <person name="Olukolu B."/>
            <person name="Poorten T."/>
            <person name="Britton C."/>
            <person name="Davik J."/>
            <person name="Ashrafi H."/>
            <person name="Aiden E.L."/>
            <person name="Borodovsky M."/>
            <person name="Worthington M."/>
        </authorList>
    </citation>
    <scope>NUCLEOTIDE SEQUENCE [LARGE SCALE GENOMIC DNA]</scope>
    <source>
        <strain evidence="13">PI 553951</strain>
    </source>
</reference>
<dbReference type="GO" id="GO:0009734">
    <property type="term" value="P:auxin-activated signaling pathway"/>
    <property type="evidence" value="ECO:0007669"/>
    <property type="project" value="UniProtKB-KW"/>
</dbReference>
<evidence type="ECO:0000256" key="11">
    <source>
        <dbReference type="SAM" id="Phobius"/>
    </source>
</evidence>
<dbReference type="GO" id="GO:0015293">
    <property type="term" value="F:symporter activity"/>
    <property type="evidence" value="ECO:0007669"/>
    <property type="project" value="UniProtKB-KW"/>
</dbReference>
<feature type="transmembrane region" description="Helical" evidence="11">
    <location>
        <begin position="180"/>
        <end position="207"/>
    </location>
</feature>
<keyword evidence="9" id="KW-0927">Auxin signaling pathway</keyword>
<dbReference type="PANTHER" id="PTHR48017">
    <property type="entry name" value="OS05G0424000 PROTEIN-RELATED"/>
    <property type="match status" value="1"/>
</dbReference>
<comment type="caution">
    <text evidence="13">The sequence shown here is derived from an EMBL/GenBank/DDBJ whole genome shotgun (WGS) entry which is preliminary data.</text>
</comment>
<keyword evidence="3" id="KW-0813">Transport</keyword>
<evidence type="ECO:0000256" key="3">
    <source>
        <dbReference type="ARBA" id="ARBA00022448"/>
    </source>
</evidence>